<evidence type="ECO:0000313" key="2">
    <source>
        <dbReference type="WBParaSite" id="RSKR_0000547100.1"/>
    </source>
</evidence>
<reference evidence="2" key="1">
    <citation type="submission" date="2016-11" db="UniProtKB">
        <authorList>
            <consortium name="WormBaseParasite"/>
        </authorList>
    </citation>
    <scope>IDENTIFICATION</scope>
    <source>
        <strain evidence="2">KR3021</strain>
    </source>
</reference>
<name>A0AC35TXA0_9BILA</name>
<evidence type="ECO:0000313" key="1">
    <source>
        <dbReference type="Proteomes" id="UP000095286"/>
    </source>
</evidence>
<dbReference type="Proteomes" id="UP000095286">
    <property type="component" value="Unplaced"/>
</dbReference>
<accession>A0AC35TXA0</accession>
<organism evidence="1 2">
    <name type="scientific">Rhabditophanes sp. KR3021</name>
    <dbReference type="NCBI Taxonomy" id="114890"/>
    <lineage>
        <taxon>Eukaryota</taxon>
        <taxon>Metazoa</taxon>
        <taxon>Ecdysozoa</taxon>
        <taxon>Nematoda</taxon>
        <taxon>Chromadorea</taxon>
        <taxon>Rhabditida</taxon>
        <taxon>Tylenchina</taxon>
        <taxon>Panagrolaimomorpha</taxon>
        <taxon>Strongyloidoidea</taxon>
        <taxon>Alloionematidae</taxon>
        <taxon>Rhabditophanes</taxon>
    </lineage>
</organism>
<sequence>MASLILEKKQLVSDLEEADKRNDLTYGISLLTKRKKLQDKIDLKLIEYFGINMFVCSKGYGRFVVPIKFRKYNFELIIVDDGTRFSFLNVMALFTYFPNAQFYFIDDKVNFHYPRKPYVKVGNNEQFLVEPISSYLDVSTYKAKKDKDAFVNYSSQNIRKLRKLGCSHYCS</sequence>
<dbReference type="WBParaSite" id="RSKR_0000547100.1">
    <property type="protein sequence ID" value="RSKR_0000547100.1"/>
    <property type="gene ID" value="RSKR_0000547100"/>
</dbReference>
<protein>
    <submittedName>
        <fullName evidence="2">FCP1 homology domain-containing protein</fullName>
    </submittedName>
</protein>
<proteinExistence type="predicted"/>